<evidence type="ECO:0000313" key="2">
    <source>
        <dbReference type="EMBL" id="KAF0931251.1"/>
    </source>
</evidence>
<protein>
    <submittedName>
        <fullName evidence="2">Uncharacterized protein</fullName>
    </submittedName>
</protein>
<sequence>MGPSTAVGDATSEVGPERMASPVGGVADSPLVTPPETGVTTTALGGIDCRQAVGAPAGSPAKRWPSPSFLGGPMPSMAPVK</sequence>
<feature type="region of interest" description="Disordered" evidence="1">
    <location>
        <begin position="1"/>
        <end position="81"/>
    </location>
</feature>
<dbReference type="EMBL" id="SPHZ02000001">
    <property type="protein sequence ID" value="KAF0931251.1"/>
    <property type="molecule type" value="Genomic_DNA"/>
</dbReference>
<evidence type="ECO:0000313" key="3">
    <source>
        <dbReference type="Proteomes" id="UP000479710"/>
    </source>
</evidence>
<gene>
    <name evidence="2" type="ORF">E2562_002599</name>
</gene>
<dbReference type="Proteomes" id="UP000479710">
    <property type="component" value="Unassembled WGS sequence"/>
</dbReference>
<evidence type="ECO:0000256" key="1">
    <source>
        <dbReference type="SAM" id="MobiDB-lite"/>
    </source>
</evidence>
<comment type="caution">
    <text evidence="2">The sequence shown here is derived from an EMBL/GenBank/DDBJ whole genome shotgun (WGS) entry which is preliminary data.</text>
</comment>
<proteinExistence type="predicted"/>
<accession>A0A6G1F2Z5</accession>
<keyword evidence="3" id="KW-1185">Reference proteome</keyword>
<name>A0A6G1F2Z5_9ORYZ</name>
<dbReference type="AlphaFoldDB" id="A0A6G1F2Z5"/>
<organism evidence="2 3">
    <name type="scientific">Oryza meyeriana var. granulata</name>
    <dbReference type="NCBI Taxonomy" id="110450"/>
    <lineage>
        <taxon>Eukaryota</taxon>
        <taxon>Viridiplantae</taxon>
        <taxon>Streptophyta</taxon>
        <taxon>Embryophyta</taxon>
        <taxon>Tracheophyta</taxon>
        <taxon>Spermatophyta</taxon>
        <taxon>Magnoliopsida</taxon>
        <taxon>Liliopsida</taxon>
        <taxon>Poales</taxon>
        <taxon>Poaceae</taxon>
        <taxon>BOP clade</taxon>
        <taxon>Oryzoideae</taxon>
        <taxon>Oryzeae</taxon>
        <taxon>Oryzinae</taxon>
        <taxon>Oryza</taxon>
        <taxon>Oryza meyeriana</taxon>
    </lineage>
</organism>
<reference evidence="2 3" key="1">
    <citation type="submission" date="2019-11" db="EMBL/GenBank/DDBJ databases">
        <title>Whole genome sequence of Oryza granulata.</title>
        <authorList>
            <person name="Li W."/>
        </authorList>
    </citation>
    <scope>NUCLEOTIDE SEQUENCE [LARGE SCALE GENOMIC DNA]</scope>
    <source>
        <strain evidence="3">cv. Menghai</strain>
        <tissue evidence="2">Leaf</tissue>
    </source>
</reference>